<dbReference type="Gene3D" id="3.90.550.10">
    <property type="entry name" value="Spore Coat Polysaccharide Biosynthesis Protein SpsA, Chain A"/>
    <property type="match status" value="1"/>
</dbReference>
<gene>
    <name evidence="12" type="primary">LOC116289269</name>
</gene>
<reference evidence="12" key="1">
    <citation type="submission" date="2025-08" db="UniProtKB">
        <authorList>
            <consortium name="RefSeq"/>
        </authorList>
    </citation>
    <scope>IDENTIFICATION</scope>
</reference>
<evidence type="ECO:0000313" key="11">
    <source>
        <dbReference type="Proteomes" id="UP000515163"/>
    </source>
</evidence>
<sequence>MRIYSKFPAEPEFESTINSSEIILDRMEYSQRVFGYVTPEITGQYRFAVSSDDNSELWISRDSSPRNVELFASVGDPDSTNGASTIPRNFRDYKNQISQIINLTAGQDYYLEALHRNQGGNGHLTIAWQTPGMKDNDFTVIDAKLLSLYLPEDFHLSEKRSEHLNCILQKHLPLIVRVVPPITPRQLKDEREEMCLKYPILDHKQVSDVLSTCPYDPTRSLHIAWYQVKLSEVYPDDKTSIYRKDGNTIIKTTEIKEVVKEYMDKLKKVKGDLYKLKRILNVVKKHDAIKGSRYLLELELSVQGKSESVLLSEYVYKFSKEYRKVHNKTTSELCYPEGMVWSKDTKIYIILPVLNYGYWVKYIIDELSKIYLNTKERNFHLVMIDFNSTDFEAEKYLQESVLRNSFTFLKKGGRFFKTEAINEGAATVKDPNSIIFLMDLHITVPPCFFDIIRKHTIKGKLSFFPELLRLSCSASDIYPQGFWEGMGYGLLGIYKKDWDSFGGEDVEKFRYRWGGEDWDLLDRVASARIEIERFKWQKLFHFPHAKKGTWYKKKNATAH</sequence>
<evidence type="ECO:0000256" key="6">
    <source>
        <dbReference type="ARBA" id="ARBA00022989"/>
    </source>
</evidence>
<dbReference type="Pfam" id="PF05679">
    <property type="entry name" value="CHGN"/>
    <property type="match status" value="1"/>
</dbReference>
<dbReference type="EC" id="2.4.1.244" evidence="9"/>
<dbReference type="KEGG" id="aten:116289269"/>
<dbReference type="Pfam" id="PF07691">
    <property type="entry name" value="PA14"/>
    <property type="match status" value="1"/>
</dbReference>
<evidence type="ECO:0000259" key="10">
    <source>
        <dbReference type="PROSITE" id="PS51820"/>
    </source>
</evidence>
<keyword evidence="4" id="KW-0812">Transmembrane</keyword>
<dbReference type="InterPro" id="IPR011658">
    <property type="entry name" value="PA14_dom"/>
</dbReference>
<dbReference type="PANTHER" id="PTHR12369">
    <property type="entry name" value="CHONDROITIN SYNTHASE"/>
    <property type="match status" value="1"/>
</dbReference>
<comment type="function">
    <text evidence="9">Transfers N-acetylgalactosamine (GalNAc) from UDP-GalNAc to N-acetylglucosamine-beta-benzyl with a beta-1,4-linkage to form N,N'-diacetyllactosediamine, GalNAc-beta-1,4-GlcNAc structures in N-linked glycans and probably O-linked glycans.</text>
</comment>
<organism evidence="11 12">
    <name type="scientific">Actinia tenebrosa</name>
    <name type="common">Australian red waratah sea anemone</name>
    <dbReference type="NCBI Taxonomy" id="6105"/>
    <lineage>
        <taxon>Eukaryota</taxon>
        <taxon>Metazoa</taxon>
        <taxon>Cnidaria</taxon>
        <taxon>Anthozoa</taxon>
        <taxon>Hexacorallia</taxon>
        <taxon>Actiniaria</taxon>
        <taxon>Actiniidae</taxon>
        <taxon>Actinia</taxon>
    </lineage>
</organism>
<dbReference type="InterPro" id="IPR029044">
    <property type="entry name" value="Nucleotide-diphossugar_trans"/>
</dbReference>
<dbReference type="SMART" id="SM00758">
    <property type="entry name" value="PA14"/>
    <property type="match status" value="1"/>
</dbReference>
<dbReference type="AlphaFoldDB" id="A0A6P8H923"/>
<evidence type="ECO:0000256" key="7">
    <source>
        <dbReference type="ARBA" id="ARBA00023034"/>
    </source>
</evidence>
<dbReference type="RefSeq" id="XP_031552026.1">
    <property type="nucleotide sequence ID" value="XM_031696166.1"/>
</dbReference>
<keyword evidence="3 9" id="KW-0808">Transferase</keyword>
<dbReference type="GeneID" id="116289269"/>
<dbReference type="Gene3D" id="2.60.120.1560">
    <property type="match status" value="1"/>
</dbReference>
<keyword evidence="7 9" id="KW-0333">Golgi apparatus</keyword>
<dbReference type="InterPro" id="IPR008428">
    <property type="entry name" value="Chond_GalNAc"/>
</dbReference>
<evidence type="ECO:0000256" key="3">
    <source>
        <dbReference type="ARBA" id="ARBA00022679"/>
    </source>
</evidence>
<dbReference type="InterPro" id="IPR051227">
    <property type="entry name" value="CS_glycosyltransferase"/>
</dbReference>
<evidence type="ECO:0000256" key="1">
    <source>
        <dbReference type="ARBA" id="ARBA00004447"/>
    </source>
</evidence>
<evidence type="ECO:0000256" key="8">
    <source>
        <dbReference type="ARBA" id="ARBA00023136"/>
    </source>
</evidence>
<keyword evidence="5 9" id="KW-0735">Signal-anchor</keyword>
<proteinExistence type="inferred from homology"/>
<dbReference type="PANTHER" id="PTHR12369:SF5">
    <property type="entry name" value="HEXOSYLTRANSFERASE"/>
    <property type="match status" value="1"/>
</dbReference>
<feature type="domain" description="PA14" evidence="10">
    <location>
        <begin position="1"/>
        <end position="144"/>
    </location>
</feature>
<keyword evidence="8" id="KW-0472">Membrane</keyword>
<dbReference type="Proteomes" id="UP000515163">
    <property type="component" value="Unplaced"/>
</dbReference>
<dbReference type="SUPFAM" id="SSF53448">
    <property type="entry name" value="Nucleotide-diphospho-sugar transferases"/>
    <property type="match status" value="1"/>
</dbReference>
<accession>A0A6P8H923</accession>
<keyword evidence="6" id="KW-1133">Transmembrane helix</keyword>
<evidence type="ECO:0000256" key="5">
    <source>
        <dbReference type="ARBA" id="ARBA00022968"/>
    </source>
</evidence>
<comment type="similarity">
    <text evidence="2 9">Belongs to the chondroitin N-acetylgalactosaminyltransferase family.</text>
</comment>
<comment type="catalytic activity">
    <reaction evidence="9">
        <text>an N-acetyl-beta-D-glucosaminyl derivative + UDP-N-acetyl-alpha-D-galactosamine = an N-acetyl-beta-D-galactosaminyl-(1-&gt;4)-N-acetyl-beta-D-glucosaminyl derivative + UDP + H(+)</text>
        <dbReference type="Rhea" id="RHEA:20493"/>
        <dbReference type="ChEBI" id="CHEBI:15378"/>
        <dbReference type="ChEBI" id="CHEBI:58223"/>
        <dbReference type="ChEBI" id="CHEBI:61631"/>
        <dbReference type="ChEBI" id="CHEBI:67138"/>
        <dbReference type="ChEBI" id="CHEBI:138027"/>
        <dbReference type="EC" id="2.4.1.244"/>
    </reaction>
</comment>
<dbReference type="OrthoDB" id="5971499at2759"/>
<dbReference type="GO" id="GO:0032580">
    <property type="term" value="C:Golgi cisterna membrane"/>
    <property type="evidence" value="ECO:0007669"/>
    <property type="project" value="UniProtKB-SubCell"/>
</dbReference>
<dbReference type="InParanoid" id="A0A6P8H923"/>
<dbReference type="SUPFAM" id="SSF56988">
    <property type="entry name" value="Anthrax protective antigen"/>
    <property type="match status" value="1"/>
</dbReference>
<dbReference type="PROSITE" id="PS51820">
    <property type="entry name" value="PA14"/>
    <property type="match status" value="1"/>
</dbReference>
<dbReference type="InterPro" id="IPR037524">
    <property type="entry name" value="PA14/GLEYA"/>
</dbReference>
<name>A0A6P8H923_ACTTE</name>
<comment type="subcellular location">
    <subcellularLocation>
        <location evidence="1 9">Golgi apparatus</location>
        <location evidence="1 9">Golgi stack membrane</location>
        <topology evidence="1 9">Single-pass type II membrane protein</topology>
    </subcellularLocation>
</comment>
<dbReference type="GO" id="GO:0033842">
    <property type="term" value="F:N-acetyl-beta-glucosaminyl-derivative 4-beta-N-acetylgalactosaminyltransferase activity"/>
    <property type="evidence" value="ECO:0007669"/>
    <property type="project" value="UniProtKB-EC"/>
</dbReference>
<protein>
    <recommendedName>
        <fullName evidence="9">Beta-1,4-N-acetylgalactosaminyltransferase</fullName>
        <ecNumber evidence="9">2.4.1.244</ecNumber>
    </recommendedName>
</protein>
<evidence type="ECO:0000256" key="2">
    <source>
        <dbReference type="ARBA" id="ARBA00009239"/>
    </source>
</evidence>
<evidence type="ECO:0000313" key="12">
    <source>
        <dbReference type="RefSeq" id="XP_031552026.1"/>
    </source>
</evidence>
<keyword evidence="11" id="KW-1185">Reference proteome</keyword>
<evidence type="ECO:0000256" key="4">
    <source>
        <dbReference type="ARBA" id="ARBA00022692"/>
    </source>
</evidence>
<evidence type="ECO:0000256" key="9">
    <source>
        <dbReference type="RuleBase" id="RU364016"/>
    </source>
</evidence>